<feature type="compositionally biased region" description="Basic and acidic residues" evidence="1">
    <location>
        <begin position="1"/>
        <end position="22"/>
    </location>
</feature>
<dbReference type="PROSITE" id="PS50801">
    <property type="entry name" value="STAS"/>
    <property type="match status" value="1"/>
</dbReference>
<proteinExistence type="predicted"/>
<dbReference type="Pfam" id="PF01740">
    <property type="entry name" value="STAS"/>
    <property type="match status" value="1"/>
</dbReference>
<reference evidence="3" key="1">
    <citation type="submission" date="2020-05" db="EMBL/GenBank/DDBJ databases">
        <title>Mycena genomes resolve the evolution of fungal bioluminescence.</title>
        <authorList>
            <person name="Tsai I.J."/>
        </authorList>
    </citation>
    <scope>NUCLEOTIDE SEQUENCE</scope>
    <source>
        <strain evidence="3">CCC161011</strain>
    </source>
</reference>
<dbReference type="EMBL" id="JACAZI010000004">
    <property type="protein sequence ID" value="KAF7363231.1"/>
    <property type="molecule type" value="Genomic_DNA"/>
</dbReference>
<dbReference type="Gene3D" id="3.30.750.24">
    <property type="entry name" value="STAS domain"/>
    <property type="match status" value="1"/>
</dbReference>
<organism evidence="3 4">
    <name type="scientific">Mycena venus</name>
    <dbReference type="NCBI Taxonomy" id="2733690"/>
    <lineage>
        <taxon>Eukaryota</taxon>
        <taxon>Fungi</taxon>
        <taxon>Dikarya</taxon>
        <taxon>Basidiomycota</taxon>
        <taxon>Agaricomycotina</taxon>
        <taxon>Agaricomycetes</taxon>
        <taxon>Agaricomycetidae</taxon>
        <taxon>Agaricales</taxon>
        <taxon>Marasmiineae</taxon>
        <taxon>Mycenaceae</taxon>
        <taxon>Mycena</taxon>
    </lineage>
</organism>
<evidence type="ECO:0000259" key="2">
    <source>
        <dbReference type="PROSITE" id="PS50801"/>
    </source>
</evidence>
<protein>
    <recommendedName>
        <fullName evidence="2">STAS domain-containing protein</fullName>
    </recommendedName>
</protein>
<dbReference type="OrthoDB" id="409725at2759"/>
<evidence type="ECO:0000256" key="1">
    <source>
        <dbReference type="SAM" id="MobiDB-lite"/>
    </source>
</evidence>
<dbReference type="InterPro" id="IPR018490">
    <property type="entry name" value="cNMP-bd_dom_sf"/>
</dbReference>
<comment type="caution">
    <text evidence="3">The sequence shown here is derived from an EMBL/GenBank/DDBJ whole genome shotgun (WGS) entry which is preliminary data.</text>
</comment>
<dbReference type="InterPro" id="IPR036513">
    <property type="entry name" value="STAS_dom_sf"/>
</dbReference>
<dbReference type="SUPFAM" id="SSF52091">
    <property type="entry name" value="SpoIIaa-like"/>
    <property type="match status" value="1"/>
</dbReference>
<dbReference type="AlphaFoldDB" id="A0A8H6YRX0"/>
<dbReference type="SUPFAM" id="SSF51206">
    <property type="entry name" value="cAMP-binding domain-like"/>
    <property type="match status" value="1"/>
</dbReference>
<dbReference type="InterPro" id="IPR002645">
    <property type="entry name" value="STAS_dom"/>
</dbReference>
<evidence type="ECO:0000313" key="4">
    <source>
        <dbReference type="Proteomes" id="UP000620124"/>
    </source>
</evidence>
<dbReference type="Proteomes" id="UP000620124">
    <property type="component" value="Unassembled WGS sequence"/>
</dbReference>
<gene>
    <name evidence="3" type="ORF">MVEN_00676000</name>
</gene>
<accession>A0A8H6YRX0</accession>
<feature type="domain" description="STAS" evidence="2">
    <location>
        <begin position="33"/>
        <end position="142"/>
    </location>
</feature>
<feature type="region of interest" description="Disordered" evidence="1">
    <location>
        <begin position="1"/>
        <end position="26"/>
    </location>
</feature>
<evidence type="ECO:0000313" key="3">
    <source>
        <dbReference type="EMBL" id="KAF7363231.1"/>
    </source>
</evidence>
<sequence>MVLERSKKNDSNSNARMEEKSSGLRTSTHPTAIRIVHLTGYAFFATIPSLERQLKAPSPSTHIILDLTRVHRLETAVADFVGRKSRELMTTGTLLVLCGFNVSSGVTADLMRGGIDLLWPGRPHTDGAMVVFEELREALAWCETEAVLLPSPISASAEVDVSDAQILQEFGTLFDDPAAVWDTLPVRTSPEFTRNTLSDVADINSLMVGRYKPGETLINRDEQVESVVFIVRGRVLFQDEVAMSDPVAERRSFRRDVVSIPWRAANLVKMMLGLGRGEIHAEGGVLTFRAVRVLLPGESVGLTEALALNPTNWTSSDRVVVATTGPCYTVEVRRSCVGEDKWSGMCNWAAKIVVQLEAQQAQKTRRLDRSTW</sequence>
<name>A0A8H6YRX0_9AGAR</name>
<keyword evidence="4" id="KW-1185">Reference proteome</keyword>